<keyword evidence="4" id="KW-1185">Reference proteome</keyword>
<feature type="repeat" description="TPR" evidence="1">
    <location>
        <begin position="1113"/>
        <end position="1146"/>
    </location>
</feature>
<evidence type="ECO:0000313" key="3">
    <source>
        <dbReference type="EMBL" id="CAH3132664.1"/>
    </source>
</evidence>
<feature type="repeat" description="TPR" evidence="1">
    <location>
        <begin position="1313"/>
        <end position="1346"/>
    </location>
</feature>
<dbReference type="PANTHER" id="PTHR10098:SF108">
    <property type="entry name" value="TETRATRICOPEPTIDE REPEAT PROTEIN 28"/>
    <property type="match status" value="1"/>
</dbReference>
<dbReference type="InterPro" id="IPR024983">
    <property type="entry name" value="CHAT_dom"/>
</dbReference>
<dbReference type="PROSITE" id="PS50005">
    <property type="entry name" value="TPR"/>
    <property type="match status" value="9"/>
</dbReference>
<feature type="repeat" description="TPR" evidence="1">
    <location>
        <begin position="1193"/>
        <end position="1226"/>
    </location>
</feature>
<evidence type="ECO:0000256" key="1">
    <source>
        <dbReference type="PROSITE-ProRule" id="PRU00339"/>
    </source>
</evidence>
<reference evidence="3 4" key="1">
    <citation type="submission" date="2022-05" db="EMBL/GenBank/DDBJ databases">
        <authorList>
            <consortium name="Genoscope - CEA"/>
            <person name="William W."/>
        </authorList>
    </citation>
    <scope>NUCLEOTIDE SEQUENCE [LARGE SCALE GENOMIC DNA]</scope>
</reference>
<comment type="caution">
    <text evidence="3">The sequence shown here is derived from an EMBL/GenBank/DDBJ whole genome shotgun (WGS) entry which is preliminary data.</text>
</comment>
<dbReference type="Proteomes" id="UP001159405">
    <property type="component" value="Unassembled WGS sequence"/>
</dbReference>
<dbReference type="PANTHER" id="PTHR10098">
    <property type="entry name" value="RAPSYN-RELATED"/>
    <property type="match status" value="1"/>
</dbReference>
<feature type="domain" description="CHAT" evidence="2">
    <location>
        <begin position="1780"/>
        <end position="2051"/>
    </location>
</feature>
<organism evidence="3 4">
    <name type="scientific">Porites lobata</name>
    <dbReference type="NCBI Taxonomy" id="104759"/>
    <lineage>
        <taxon>Eukaryota</taxon>
        <taxon>Metazoa</taxon>
        <taxon>Cnidaria</taxon>
        <taxon>Anthozoa</taxon>
        <taxon>Hexacorallia</taxon>
        <taxon>Scleractinia</taxon>
        <taxon>Fungiina</taxon>
        <taxon>Poritidae</taxon>
        <taxon>Porites</taxon>
    </lineage>
</organism>
<dbReference type="Gene3D" id="1.25.40.10">
    <property type="entry name" value="Tetratricopeptide repeat domain"/>
    <property type="match status" value="5"/>
</dbReference>
<dbReference type="SUPFAM" id="SSF81901">
    <property type="entry name" value="HCP-like"/>
    <property type="match status" value="1"/>
</dbReference>
<dbReference type="Pfam" id="PF13181">
    <property type="entry name" value="TPR_8"/>
    <property type="match status" value="1"/>
</dbReference>
<gene>
    <name evidence="3" type="ORF">PLOB_00036062</name>
</gene>
<dbReference type="PROSITE" id="PS50293">
    <property type="entry name" value="TPR_REGION"/>
    <property type="match status" value="1"/>
</dbReference>
<name>A0ABN8P7E2_9CNID</name>
<evidence type="ECO:0000259" key="2">
    <source>
        <dbReference type="Pfam" id="PF12770"/>
    </source>
</evidence>
<feature type="repeat" description="TPR" evidence="1">
    <location>
        <begin position="1273"/>
        <end position="1306"/>
    </location>
</feature>
<feature type="repeat" description="TPR" evidence="1">
    <location>
        <begin position="98"/>
        <end position="131"/>
    </location>
</feature>
<feature type="repeat" description="TPR" evidence="1">
    <location>
        <begin position="339"/>
        <end position="372"/>
    </location>
</feature>
<evidence type="ECO:0000313" key="4">
    <source>
        <dbReference type="Proteomes" id="UP001159405"/>
    </source>
</evidence>
<accession>A0ABN8P7E2</accession>
<dbReference type="InterPro" id="IPR019734">
    <property type="entry name" value="TPR_rpt"/>
</dbReference>
<dbReference type="EMBL" id="CALNXK010000051">
    <property type="protein sequence ID" value="CAH3132664.1"/>
    <property type="molecule type" value="Genomic_DNA"/>
</dbReference>
<dbReference type="SUPFAM" id="SSF48452">
    <property type="entry name" value="TPR-like"/>
    <property type="match status" value="6"/>
</dbReference>
<proteinExistence type="predicted"/>
<feature type="domain" description="CHAT" evidence="2">
    <location>
        <begin position="591"/>
        <end position="867"/>
    </location>
</feature>
<feature type="repeat" description="TPR" evidence="1">
    <location>
        <begin position="219"/>
        <end position="252"/>
    </location>
</feature>
<dbReference type="InterPro" id="IPR011990">
    <property type="entry name" value="TPR-like_helical_dom_sf"/>
</dbReference>
<dbReference type="SMART" id="SM00028">
    <property type="entry name" value="TPR"/>
    <property type="match status" value="25"/>
</dbReference>
<keyword evidence="1" id="KW-0802">TPR repeat</keyword>
<feature type="non-terminal residue" evidence="3">
    <location>
        <position position="2060"/>
    </location>
</feature>
<feature type="repeat" description="TPR" evidence="1">
    <location>
        <begin position="1513"/>
        <end position="1546"/>
    </location>
</feature>
<dbReference type="Pfam" id="PF13424">
    <property type="entry name" value="TPR_12"/>
    <property type="match status" value="11"/>
</dbReference>
<feature type="repeat" description="TPR" evidence="1">
    <location>
        <begin position="379"/>
        <end position="412"/>
    </location>
</feature>
<sequence length="2060" mass="231133">MDNVDEVLEAFHIGFIVAAFVLKTGRVPAAIKLFKECLILLKSKALEGERELLASIHECIFLQMFNGYVLMKDRTNAMECGRDLLVLTRRNGKKDVDQKVTYELAEMHLFLGRYEEAKEFYLKALSIMIETGDKKGLLACYKNLGSVLWSLGEFVEAKECHQKALAIAKESGDKYESEASCYVNLGNVCNSLGKYAEAKEHSEKALHIAKVIGDRKMESLSYGNLGTVFESLGEYFKSIKNLEEALSISEELGDREEEARHCGNLGVTFQSLGENDKAKEYQGRALKIRKEIGDRKGEASSYLNLAEVSRSIGKYGEAKEHIKKALMITKAIGNRENEAMCYRNLGTVLVRLGEFAGAYKYYKKALEIRSEIGHRQGEAADYANLGIVFKFQGRYTEAMKYIEMALEIFKEFGDRKGEAIGFGDLGSVFLSLGEYAKAQEYYRNVDEAKSLLLARIHKIERILSFMTDADDQIKISLFDKHAHAYQFLSFLFSFTQNPDQALYTVELGRARALADLMSAQYSLPKQISHNPQTWMGIESIMENERKCICLYISYAFHLILLWIIKSDEPIRLRAIDVNTSFIDKVFQPIPTLSECYNMIIAPVAEFLDEAEIIIVPDRYFFKVPFAALQDENGKYLSESFKIRIVPSLTALKLIHDSPSDYHSQTGVLIVGDPDVGVVLYRGDVCKPPRLPFAEMEAEMITQLLGGKTLVGKQATKQAVLQSISSFSLVHFAAHGNVERGEIALAPSPASKTPPEEKDYLLTIRDISEVRLRAKLVVLSCCHSARGHIKAEGAVGIARAFLGSGARSVLVALWAIEDKATKHFMSRFYEHLVLGESASESLHEAMQWMRANGFPDVGQWAPFMLIGDNDFLFVVQILSLNFKPVKKFPLNKNTVMDNAGDVLQALVIGFLVARFLLNSTHVLTAVELFRECLILLNHKALKNETGLATAEIKERIHCGLIQGYFLINDYSRAIEYGSEVLVSARRRGNRDVEGSVTFTLAKLHHYKGIYQEAKELYSKALSFMVDTGEKAEESWCYLLLGQLVHLLGEHAMAEKYQEKALAITKEIGDRKTEGLCYINLGTVFQSLGKYTTAKEHLLNAIEIAKELGDRENEASCFANLGTLFHSVGDYSKAKEHLKTAIAITVEIGDKKNGALYHGKLGRVFVSTFEYAKAKECHETALTITKELGNKENEPADYTDLGMVLEAMGEFVKAKEYYEKALAITKEIGDRRNEASCNVNLGNFCRSVCQYAKAKIYYEKALEIAKEIGHRENEIWCYRNLGTVLQPVGEFAKAIEYHEQALAIAKETGDTNKEAMLYAELGKVFESWGDYVRARDYHEKALAISKDMGDKESEALCLFGLGTVYYSFGKFAKSKECLEKAIAIARAIGNTRRKAQCYGVLGALLESLGEYSQSKTYLEESLKVTETIGDRVLKGACYQNLGTLFHSMGKCVKAKDYHENALAITKETGNRKEEASCLRCLGVVFYTLGEHAKAEEYHEKSLVITKEICDKRGEAESYGNLGIVCHFLGEYARAKEYHEKALEISKNIGDIKNEFATQQNLATLMLLEGKLREAKSYLLASIDAFQKMGMFLTDNDHLKVSLLEKHFIIYQILSYLFCRTKNPEQALCVTELGRARALADLMSSQYSVQKQISDNPETWVGIGAIMKNERNCTCLYISYFKNEIHFWILKADTPTHFQYVDVNDFFMGEAKREVDEVLGSKIFRRVHALPPDQCEDRCWVPSKDNRTKGTKPTQEKGCCSWRLVEEDEDVNQVLELTLADCYKMIVAPVAELLTDSEIIIVPDRLLFKVTFAALEDERGKFLSESCRIRIVPSLTTLKLIHDSPSDYHSQTGALIVGDPEVGEVLYNGCLTLKPPLHFAREEAEMIGRLIGVHPLLGKQATKQAVLESINSVSLIHFAAHGNAERGEIVLAPARTTKTTPEEEDYLLTMADISKVRLRAKLVVLSCCHSANGEIRAEGVVGIARAFLGSGARSVLVALWAIEDEATKQFMSRFYEHLVRGESASESLHQAMKWTRENGFSEVEQWAPFMLIGDNVSFEFGNK</sequence>
<protein>
    <recommendedName>
        <fullName evidence="2">CHAT domain-containing protein</fullName>
    </recommendedName>
</protein>
<dbReference type="Pfam" id="PF12770">
    <property type="entry name" value="CHAT"/>
    <property type="match status" value="2"/>
</dbReference>